<evidence type="ECO:0000259" key="1">
    <source>
        <dbReference type="Pfam" id="PF01926"/>
    </source>
</evidence>
<dbReference type="Proteomes" id="UP001321047">
    <property type="component" value="Unassembled WGS sequence"/>
</dbReference>
<comment type="caution">
    <text evidence="2">The sequence shown here is derived from an EMBL/GenBank/DDBJ whole genome shotgun (WGS) entry which is preliminary data.</text>
</comment>
<dbReference type="Pfam" id="PF01926">
    <property type="entry name" value="MMR_HSR1"/>
    <property type="match status" value="1"/>
</dbReference>
<accession>A0AAP2Z9V2</accession>
<dbReference type="EMBL" id="JAOPJZ010000012">
    <property type="protein sequence ID" value="MCU4753048.1"/>
    <property type="molecule type" value="Genomic_DNA"/>
</dbReference>
<name>A0AAP2Z9V2_9EURY</name>
<dbReference type="AlphaFoldDB" id="A0AAP2Z9V2"/>
<dbReference type="Gene3D" id="3.40.50.300">
    <property type="entry name" value="P-loop containing nucleotide triphosphate hydrolases"/>
    <property type="match status" value="1"/>
</dbReference>
<dbReference type="CDD" id="cd00882">
    <property type="entry name" value="Ras_like_GTPase"/>
    <property type="match status" value="1"/>
</dbReference>
<proteinExistence type="predicted"/>
<feature type="domain" description="G" evidence="1">
    <location>
        <begin position="57"/>
        <end position="162"/>
    </location>
</feature>
<dbReference type="InterPro" id="IPR006073">
    <property type="entry name" value="GTP-bd"/>
</dbReference>
<dbReference type="InterPro" id="IPR027417">
    <property type="entry name" value="P-loop_NTPase"/>
</dbReference>
<evidence type="ECO:0000313" key="2">
    <source>
        <dbReference type="EMBL" id="MCU4753048.1"/>
    </source>
</evidence>
<sequence>MAVDPAKFKRFREQVDDIVAMAPGGKKTVEGLMHTAFGKALRETELLIDESRAPRLYVFGRSGAGKSSLINALANKEVADVGTVEPTTVDSEMYHVSFPDRYASWDVVDSRGLFESVAPDGSVPGDTISFLKADLEEYRPDIAIHVMTPDQVRAGKEDFETVEALRSELPGVFPPVVYCLNKVDTHLAPGGDWPPETNPSLAGDIKDTLDFVARVLNEEEKTPFDDSQPLHGYEFESDEHVGVVPVYLKEEPYWNVETLAWLMGDFLPVDARLQFIQAQQREELMQELSRDTTKRFAGIAGGIGGAPTPGADFPVLTGLQLLLVGLIGSFSCRELERGTVEEYLTAMGGTTVAGLAARGLARSLAQFVPGIGQVVSGTVASATTYAVGRSAEEYFFNDSVVKPSAYVKKGRNRLQG</sequence>
<evidence type="ECO:0000313" key="3">
    <source>
        <dbReference type="Proteomes" id="UP001321047"/>
    </source>
</evidence>
<dbReference type="RefSeq" id="WP_342809372.1">
    <property type="nucleotide sequence ID" value="NZ_JAOPJZ010000012.1"/>
</dbReference>
<keyword evidence="3" id="KW-1185">Reference proteome</keyword>
<gene>
    <name evidence="2" type="ORF">OB919_13870</name>
</gene>
<organism evidence="2 3">
    <name type="scientific">Natronosalvus hydrolyticus</name>
    <dbReference type="NCBI Taxonomy" id="2979988"/>
    <lineage>
        <taxon>Archaea</taxon>
        <taxon>Methanobacteriati</taxon>
        <taxon>Methanobacteriota</taxon>
        <taxon>Stenosarchaea group</taxon>
        <taxon>Halobacteria</taxon>
        <taxon>Halobacteriales</taxon>
        <taxon>Natrialbaceae</taxon>
        <taxon>Natronosalvus</taxon>
    </lineage>
</organism>
<dbReference type="SUPFAM" id="SSF52540">
    <property type="entry name" value="P-loop containing nucleoside triphosphate hydrolases"/>
    <property type="match status" value="1"/>
</dbReference>
<dbReference type="GO" id="GO:0005525">
    <property type="term" value="F:GTP binding"/>
    <property type="evidence" value="ECO:0007669"/>
    <property type="project" value="InterPro"/>
</dbReference>
<protein>
    <submittedName>
        <fullName evidence="2">50S ribosome-binding GTPase</fullName>
    </submittedName>
</protein>
<reference evidence="2 3" key="1">
    <citation type="submission" date="2022-09" db="EMBL/GenBank/DDBJ databases">
        <title>Enrichment on poylsaccharides allowed isolation of novel metabolic and taxonomic groups of Haloarchaea.</title>
        <authorList>
            <person name="Sorokin D.Y."/>
            <person name="Elcheninov A.G."/>
            <person name="Khizhniak T.V."/>
            <person name="Kolganova T.V."/>
            <person name="Kublanov I.V."/>
        </authorList>
    </citation>
    <scope>NUCLEOTIDE SEQUENCE [LARGE SCALE GENOMIC DNA]</scope>
    <source>
        <strain evidence="2 3">AArc-curdl1</strain>
    </source>
</reference>